<dbReference type="AlphaFoldDB" id="X1JZN1"/>
<evidence type="ECO:0000313" key="1">
    <source>
        <dbReference type="EMBL" id="GAH83454.1"/>
    </source>
</evidence>
<name>X1JZN1_9ZZZZ</name>
<feature type="non-terminal residue" evidence="1">
    <location>
        <position position="1"/>
    </location>
</feature>
<protein>
    <recommendedName>
        <fullName evidence="2">Fibronectin type-III domain-containing protein</fullName>
    </recommendedName>
</protein>
<comment type="caution">
    <text evidence="1">The sequence shown here is derived from an EMBL/GenBank/DDBJ whole genome shotgun (WGS) entry which is preliminary data.</text>
</comment>
<proteinExistence type="predicted"/>
<gene>
    <name evidence="1" type="ORF">S03H2_63266</name>
</gene>
<reference evidence="1" key="1">
    <citation type="journal article" date="2014" name="Front. Microbiol.">
        <title>High frequency of phylogenetically diverse reductive dehalogenase-homologous genes in deep subseafloor sedimentary metagenomes.</title>
        <authorList>
            <person name="Kawai M."/>
            <person name="Futagami T."/>
            <person name="Toyoda A."/>
            <person name="Takaki Y."/>
            <person name="Nishi S."/>
            <person name="Hori S."/>
            <person name="Arai W."/>
            <person name="Tsubouchi T."/>
            <person name="Morono Y."/>
            <person name="Uchiyama I."/>
            <person name="Ito T."/>
            <person name="Fujiyama A."/>
            <person name="Inagaki F."/>
            <person name="Takami H."/>
        </authorList>
    </citation>
    <scope>NUCLEOTIDE SEQUENCE</scope>
    <source>
        <strain evidence="1">Expedition CK06-06</strain>
    </source>
</reference>
<feature type="non-terminal residue" evidence="1">
    <location>
        <position position="227"/>
    </location>
</feature>
<dbReference type="EMBL" id="BARU01040972">
    <property type="protein sequence ID" value="GAH83454.1"/>
    <property type="molecule type" value="Genomic_DNA"/>
</dbReference>
<evidence type="ECO:0008006" key="2">
    <source>
        <dbReference type="Google" id="ProtNLM"/>
    </source>
</evidence>
<accession>X1JZN1</accession>
<organism evidence="1">
    <name type="scientific">marine sediment metagenome</name>
    <dbReference type="NCBI Taxonomy" id="412755"/>
    <lineage>
        <taxon>unclassified sequences</taxon>
        <taxon>metagenomes</taxon>
        <taxon>ecological metagenomes</taxon>
    </lineage>
</organism>
<sequence>AAFTSKSGCVPAWQFITNYVRIGGTNYYGVEELCGQVCCTCVYTTTWTTNPATGSPWTIATLNAAEFGIRVRTGLAFVYSTYVYLTVTYTPPYAPVVSTGAATDISANTTHCWATMNGDVTDDGGADVTARGFAWGTTCNETTPGSDETPSASYTDNWTEYNADWGEGAFSYTANLSCCETYCYRAYAQNSEGWGWGEEQTFTMLCDPDIDVKAATYVQATTARLNS</sequence>